<keyword evidence="4" id="KW-0804">Transcription</keyword>
<keyword evidence="3" id="KW-0238">DNA-binding</keyword>
<sequence>MQELWKLVSSPRHVIVFEAAARHGSFTRAAAELNVQQPAVSAAIRQLEDALGVTLFHRSHRKVELTKAGERFFTDISMALEQILASARAVYQRGLNDHVTLSVSTAFAYYWMVPQLEQLHSQHPEIDLRLQTSDREPDIDAEGISLAIRRGDGNWPGVHAALIAPEVIYPIAGPGVLAGADLREIRDLLDHRLIHLEEPVRARPTWAQWFAHFDVLDRPPKAGLRLNDYALVLQTAMAGEGIAFGWQHVTRRLISQGLLEARRDWAWKTGKGFYLVWSQNTPLIPQAERVRDWMISLGET</sequence>
<keyword evidence="2" id="KW-0805">Transcription regulation</keyword>
<feature type="domain" description="HTH lysR-type" evidence="5">
    <location>
        <begin position="12"/>
        <end position="66"/>
    </location>
</feature>
<dbReference type="Proteomes" id="UP001623232">
    <property type="component" value="Chromosome"/>
</dbReference>
<dbReference type="PANTHER" id="PTHR30537">
    <property type="entry name" value="HTH-TYPE TRANSCRIPTIONAL REGULATOR"/>
    <property type="match status" value="1"/>
</dbReference>
<proteinExistence type="inferred from homology"/>
<dbReference type="SUPFAM" id="SSF46785">
    <property type="entry name" value="Winged helix' DNA-binding domain"/>
    <property type="match status" value="1"/>
</dbReference>
<protein>
    <submittedName>
        <fullName evidence="6">LysR substrate-binding domain-containing protein</fullName>
    </submittedName>
</protein>
<evidence type="ECO:0000259" key="5">
    <source>
        <dbReference type="PROSITE" id="PS50931"/>
    </source>
</evidence>
<dbReference type="InterPro" id="IPR036388">
    <property type="entry name" value="WH-like_DNA-bd_sf"/>
</dbReference>
<accession>A0ABZ2XSM0</accession>
<dbReference type="InterPro" id="IPR000847">
    <property type="entry name" value="LysR_HTH_N"/>
</dbReference>
<reference evidence="6 7" key="1">
    <citation type="submission" date="2023-04" db="EMBL/GenBank/DDBJ databases">
        <title>Complete genome sequence of Alisedimentitalea scapharcae.</title>
        <authorList>
            <person name="Rong J.-C."/>
            <person name="Yi M.-L."/>
            <person name="Zhao Q."/>
        </authorList>
    </citation>
    <scope>NUCLEOTIDE SEQUENCE [LARGE SCALE GENOMIC DNA]</scope>
    <source>
        <strain evidence="6 7">KCTC 42119</strain>
    </source>
</reference>
<dbReference type="Gene3D" id="1.10.10.10">
    <property type="entry name" value="Winged helix-like DNA-binding domain superfamily/Winged helix DNA-binding domain"/>
    <property type="match status" value="1"/>
</dbReference>
<evidence type="ECO:0000313" key="6">
    <source>
        <dbReference type="EMBL" id="WZK88344.1"/>
    </source>
</evidence>
<evidence type="ECO:0000313" key="7">
    <source>
        <dbReference type="Proteomes" id="UP001623232"/>
    </source>
</evidence>
<keyword evidence="7" id="KW-1185">Reference proteome</keyword>
<dbReference type="Gene3D" id="3.40.190.10">
    <property type="entry name" value="Periplasmic binding protein-like II"/>
    <property type="match status" value="2"/>
</dbReference>
<evidence type="ECO:0000256" key="1">
    <source>
        <dbReference type="ARBA" id="ARBA00009437"/>
    </source>
</evidence>
<dbReference type="PRINTS" id="PR00039">
    <property type="entry name" value="HTHLYSR"/>
</dbReference>
<dbReference type="PANTHER" id="PTHR30537:SF74">
    <property type="entry name" value="HTH-TYPE TRANSCRIPTIONAL REGULATOR TRPI"/>
    <property type="match status" value="1"/>
</dbReference>
<dbReference type="InterPro" id="IPR058163">
    <property type="entry name" value="LysR-type_TF_proteobact-type"/>
</dbReference>
<gene>
    <name evidence="6" type="ORF">QEZ52_17340</name>
</gene>
<comment type="similarity">
    <text evidence="1">Belongs to the LysR transcriptional regulatory family.</text>
</comment>
<name>A0ABZ2XSM0_9RHOB</name>
<evidence type="ECO:0000256" key="4">
    <source>
        <dbReference type="ARBA" id="ARBA00023163"/>
    </source>
</evidence>
<evidence type="ECO:0000256" key="3">
    <source>
        <dbReference type="ARBA" id="ARBA00023125"/>
    </source>
</evidence>
<dbReference type="CDD" id="cd08432">
    <property type="entry name" value="PBP2_GcdR_TrpI_HvrB_AmpR_like"/>
    <property type="match status" value="1"/>
</dbReference>
<dbReference type="EMBL" id="CP123584">
    <property type="protein sequence ID" value="WZK88344.1"/>
    <property type="molecule type" value="Genomic_DNA"/>
</dbReference>
<dbReference type="PROSITE" id="PS50931">
    <property type="entry name" value="HTH_LYSR"/>
    <property type="match status" value="1"/>
</dbReference>
<dbReference type="RefSeq" id="WP_406645730.1">
    <property type="nucleotide sequence ID" value="NZ_CP123584.1"/>
</dbReference>
<dbReference type="Pfam" id="PF00126">
    <property type="entry name" value="HTH_1"/>
    <property type="match status" value="1"/>
</dbReference>
<dbReference type="InterPro" id="IPR005119">
    <property type="entry name" value="LysR_subst-bd"/>
</dbReference>
<dbReference type="InterPro" id="IPR036390">
    <property type="entry name" value="WH_DNA-bd_sf"/>
</dbReference>
<organism evidence="6 7">
    <name type="scientific">Aliisedimentitalea scapharcae</name>
    <dbReference type="NCBI Taxonomy" id="1524259"/>
    <lineage>
        <taxon>Bacteria</taxon>
        <taxon>Pseudomonadati</taxon>
        <taxon>Pseudomonadota</taxon>
        <taxon>Alphaproteobacteria</taxon>
        <taxon>Rhodobacterales</taxon>
        <taxon>Roseobacteraceae</taxon>
        <taxon>Aliisedimentitalea</taxon>
    </lineage>
</organism>
<dbReference type="SUPFAM" id="SSF53850">
    <property type="entry name" value="Periplasmic binding protein-like II"/>
    <property type="match status" value="1"/>
</dbReference>
<evidence type="ECO:0000256" key="2">
    <source>
        <dbReference type="ARBA" id="ARBA00023015"/>
    </source>
</evidence>
<dbReference type="Pfam" id="PF03466">
    <property type="entry name" value="LysR_substrate"/>
    <property type="match status" value="1"/>
</dbReference>